<keyword evidence="3" id="KW-1185">Reference proteome</keyword>
<protein>
    <submittedName>
        <fullName evidence="2">Uncharacterized protein</fullName>
    </submittedName>
</protein>
<feature type="region of interest" description="Disordered" evidence="1">
    <location>
        <begin position="1"/>
        <end position="68"/>
    </location>
</feature>
<reference evidence="2" key="1">
    <citation type="journal article" date="2022" name="Int. J. Mol. Sci.">
        <title>Draft Genome of Tanacetum Coccineum: Genomic Comparison of Closely Related Tanacetum-Family Plants.</title>
        <authorList>
            <person name="Yamashiro T."/>
            <person name="Shiraishi A."/>
            <person name="Nakayama K."/>
            <person name="Satake H."/>
        </authorList>
    </citation>
    <scope>NUCLEOTIDE SEQUENCE</scope>
</reference>
<name>A0ABQ4WJ68_9ASTR</name>
<evidence type="ECO:0000256" key="1">
    <source>
        <dbReference type="SAM" id="MobiDB-lite"/>
    </source>
</evidence>
<feature type="compositionally biased region" description="Polar residues" evidence="1">
    <location>
        <begin position="59"/>
        <end position="68"/>
    </location>
</feature>
<evidence type="ECO:0000313" key="3">
    <source>
        <dbReference type="Proteomes" id="UP001151760"/>
    </source>
</evidence>
<organism evidence="2 3">
    <name type="scientific">Tanacetum coccineum</name>
    <dbReference type="NCBI Taxonomy" id="301880"/>
    <lineage>
        <taxon>Eukaryota</taxon>
        <taxon>Viridiplantae</taxon>
        <taxon>Streptophyta</taxon>
        <taxon>Embryophyta</taxon>
        <taxon>Tracheophyta</taxon>
        <taxon>Spermatophyta</taxon>
        <taxon>Magnoliopsida</taxon>
        <taxon>eudicotyledons</taxon>
        <taxon>Gunneridae</taxon>
        <taxon>Pentapetalae</taxon>
        <taxon>asterids</taxon>
        <taxon>campanulids</taxon>
        <taxon>Asterales</taxon>
        <taxon>Asteraceae</taxon>
        <taxon>Asteroideae</taxon>
        <taxon>Anthemideae</taxon>
        <taxon>Anthemidinae</taxon>
        <taxon>Tanacetum</taxon>
    </lineage>
</organism>
<feature type="compositionally biased region" description="Basic residues" evidence="1">
    <location>
        <begin position="1"/>
        <end position="12"/>
    </location>
</feature>
<reference evidence="2" key="2">
    <citation type="submission" date="2022-01" db="EMBL/GenBank/DDBJ databases">
        <authorList>
            <person name="Yamashiro T."/>
            <person name="Shiraishi A."/>
            <person name="Satake H."/>
            <person name="Nakayama K."/>
        </authorList>
    </citation>
    <scope>NUCLEOTIDE SEQUENCE</scope>
</reference>
<evidence type="ECO:0000313" key="2">
    <source>
        <dbReference type="EMBL" id="GJS52853.1"/>
    </source>
</evidence>
<accession>A0ABQ4WJ68</accession>
<proteinExistence type="predicted"/>
<dbReference type="EMBL" id="BQNB010008684">
    <property type="protein sequence ID" value="GJS52853.1"/>
    <property type="molecule type" value="Genomic_DNA"/>
</dbReference>
<sequence length="153" mass="17279">MISSKFSRKPRITIRPPTLRKPLFINLDQEDDDDVKTPPPTGKPHTPSPPNAPLKTPYTRGTSSLSSIPSTHEYHYFTLTYKSYYAFDSASPPLSPIMGYPTQLSLVDLHGANCLCCLHTHNIILSLRDELHFIFSYIDTTFRTTPSTIKLNI</sequence>
<feature type="compositionally biased region" description="Pro residues" evidence="1">
    <location>
        <begin position="37"/>
        <end position="52"/>
    </location>
</feature>
<dbReference type="Proteomes" id="UP001151760">
    <property type="component" value="Unassembled WGS sequence"/>
</dbReference>
<comment type="caution">
    <text evidence="2">The sequence shown here is derived from an EMBL/GenBank/DDBJ whole genome shotgun (WGS) entry which is preliminary data.</text>
</comment>
<gene>
    <name evidence="2" type="ORF">Tco_0626215</name>
</gene>